<proteinExistence type="predicted"/>
<evidence type="ECO:0000313" key="6">
    <source>
        <dbReference type="Proteomes" id="UP000219435"/>
    </source>
</evidence>
<dbReference type="PANTHER" id="PTHR43464">
    <property type="entry name" value="METHYLTRANSFERASE"/>
    <property type="match status" value="1"/>
</dbReference>
<sequence>MITDWDHNSWYHRLLLREVPAGAQRVLDVGCGAGGLARRLAATVPQVDAVDRSPEMIAAARRLAPPNCSFEVGDALTLDVAPGSYDAVVSSAVLHHLPLAEALPRMAGWLRPGGVLAAVALPRTDLPRDLPVELAAFAGHQALGLAFSAARPLTGAALHRHDATHDAMPVAPPALTTREVRAAAGAVLPGVRVRRLLFWRYLLVWEKPAGSRS</sequence>
<evidence type="ECO:0000256" key="1">
    <source>
        <dbReference type="ARBA" id="ARBA00022603"/>
    </source>
</evidence>
<dbReference type="Proteomes" id="UP000219435">
    <property type="component" value="Unassembled WGS sequence"/>
</dbReference>
<evidence type="ECO:0000259" key="4">
    <source>
        <dbReference type="Pfam" id="PF13649"/>
    </source>
</evidence>
<keyword evidence="1 5" id="KW-0489">Methyltransferase</keyword>
<dbReference type="Gene3D" id="3.40.50.150">
    <property type="entry name" value="Vaccinia Virus protein VP39"/>
    <property type="match status" value="1"/>
</dbReference>
<evidence type="ECO:0000313" key="5">
    <source>
        <dbReference type="EMBL" id="SOC52788.1"/>
    </source>
</evidence>
<dbReference type="EMBL" id="OBQI01000007">
    <property type="protein sequence ID" value="SOC52788.1"/>
    <property type="molecule type" value="Genomic_DNA"/>
</dbReference>
<reference evidence="6" key="1">
    <citation type="submission" date="2017-08" db="EMBL/GenBank/DDBJ databases">
        <authorList>
            <person name="Varghese N."/>
            <person name="Submissions S."/>
        </authorList>
    </citation>
    <scope>NUCLEOTIDE SEQUENCE [LARGE SCALE GENOMIC DNA]</scope>
    <source>
        <strain evidence="6">DSM 4725</strain>
    </source>
</reference>
<gene>
    <name evidence="5" type="ORF">SAMN05660748_4171</name>
</gene>
<dbReference type="Pfam" id="PF13649">
    <property type="entry name" value="Methyltransf_25"/>
    <property type="match status" value="1"/>
</dbReference>
<dbReference type="GO" id="GO:0008168">
    <property type="term" value="F:methyltransferase activity"/>
    <property type="evidence" value="ECO:0007669"/>
    <property type="project" value="UniProtKB-KW"/>
</dbReference>
<protein>
    <submittedName>
        <fullName evidence="5">Methyltransferase domain-containing protein</fullName>
    </submittedName>
</protein>
<dbReference type="SUPFAM" id="SSF53335">
    <property type="entry name" value="S-adenosyl-L-methionine-dependent methyltransferases"/>
    <property type="match status" value="1"/>
</dbReference>
<dbReference type="InterPro" id="IPR029063">
    <property type="entry name" value="SAM-dependent_MTases_sf"/>
</dbReference>
<dbReference type="RefSeq" id="WP_217991691.1">
    <property type="nucleotide sequence ID" value="NZ_OBQI01000007.1"/>
</dbReference>
<dbReference type="InterPro" id="IPR041698">
    <property type="entry name" value="Methyltransf_25"/>
</dbReference>
<evidence type="ECO:0000256" key="2">
    <source>
        <dbReference type="ARBA" id="ARBA00022679"/>
    </source>
</evidence>
<keyword evidence="3" id="KW-0949">S-adenosyl-L-methionine</keyword>
<organism evidence="5 6">
    <name type="scientific">Blastococcus aggregatus</name>
    <dbReference type="NCBI Taxonomy" id="38502"/>
    <lineage>
        <taxon>Bacteria</taxon>
        <taxon>Bacillati</taxon>
        <taxon>Actinomycetota</taxon>
        <taxon>Actinomycetes</taxon>
        <taxon>Geodermatophilales</taxon>
        <taxon>Geodermatophilaceae</taxon>
        <taxon>Blastococcus</taxon>
    </lineage>
</organism>
<dbReference type="AlphaFoldDB" id="A0A285VGU6"/>
<name>A0A285VGU6_9ACTN</name>
<accession>A0A285VGU6</accession>
<keyword evidence="6" id="KW-1185">Reference proteome</keyword>
<feature type="domain" description="Methyltransferase" evidence="4">
    <location>
        <begin position="26"/>
        <end position="114"/>
    </location>
</feature>
<keyword evidence="2 5" id="KW-0808">Transferase</keyword>
<dbReference type="GO" id="GO:0032259">
    <property type="term" value="P:methylation"/>
    <property type="evidence" value="ECO:0007669"/>
    <property type="project" value="UniProtKB-KW"/>
</dbReference>
<evidence type="ECO:0000256" key="3">
    <source>
        <dbReference type="ARBA" id="ARBA00022691"/>
    </source>
</evidence>
<dbReference type="CDD" id="cd02440">
    <property type="entry name" value="AdoMet_MTases"/>
    <property type="match status" value="1"/>
</dbReference>
<dbReference type="PANTHER" id="PTHR43464:SF19">
    <property type="entry name" value="UBIQUINONE BIOSYNTHESIS O-METHYLTRANSFERASE, MITOCHONDRIAL"/>
    <property type="match status" value="1"/>
</dbReference>